<name>A0ABZ2LD15_9BACT</name>
<reference evidence="1" key="1">
    <citation type="submission" date="2021-12" db="EMBL/GenBank/DDBJ databases">
        <title>Discovery of the Pendulisporaceae a myxobacterial family with distinct sporulation behavior and unique specialized metabolism.</title>
        <authorList>
            <person name="Garcia R."/>
            <person name="Popoff A."/>
            <person name="Bader C.D."/>
            <person name="Loehr J."/>
            <person name="Walesch S."/>
            <person name="Walt C."/>
            <person name="Boldt J."/>
            <person name="Bunk B."/>
            <person name="Haeckl F.J.F.P.J."/>
            <person name="Gunesch A.P."/>
            <person name="Birkelbach J."/>
            <person name="Nuebel U."/>
            <person name="Pietschmann T."/>
            <person name="Bach T."/>
            <person name="Mueller R."/>
        </authorList>
    </citation>
    <scope>NUCLEOTIDE SEQUENCE</scope>
    <source>
        <strain evidence="1">MSr11367</strain>
    </source>
</reference>
<gene>
    <name evidence="1" type="ORF">LVJ94_10605</name>
</gene>
<proteinExistence type="predicted"/>
<evidence type="ECO:0000313" key="2">
    <source>
        <dbReference type="Proteomes" id="UP001374803"/>
    </source>
</evidence>
<organism evidence="1 2">
    <name type="scientific">Pendulispora rubella</name>
    <dbReference type="NCBI Taxonomy" id="2741070"/>
    <lineage>
        <taxon>Bacteria</taxon>
        <taxon>Pseudomonadati</taxon>
        <taxon>Myxococcota</taxon>
        <taxon>Myxococcia</taxon>
        <taxon>Myxococcales</taxon>
        <taxon>Sorangiineae</taxon>
        <taxon>Pendulisporaceae</taxon>
        <taxon>Pendulispora</taxon>
    </lineage>
</organism>
<keyword evidence="2" id="KW-1185">Reference proteome</keyword>
<dbReference type="Proteomes" id="UP001374803">
    <property type="component" value="Chromosome"/>
</dbReference>
<dbReference type="EMBL" id="CP089983">
    <property type="protein sequence ID" value="WXB07681.1"/>
    <property type="molecule type" value="Genomic_DNA"/>
</dbReference>
<protein>
    <submittedName>
        <fullName evidence="1">Uncharacterized protein</fullName>
    </submittedName>
</protein>
<accession>A0ABZ2LD15</accession>
<evidence type="ECO:0000313" key="1">
    <source>
        <dbReference type="EMBL" id="WXB07681.1"/>
    </source>
</evidence>
<dbReference type="RefSeq" id="WP_394837346.1">
    <property type="nucleotide sequence ID" value="NZ_CP089929.1"/>
</dbReference>
<sequence>MTVLGVLFIVFLLGLLQAHERPAWRRRGRLETEPMMVLEDGLLFRADLLPPGDGHHETMSTHGQRWAVIPFCEVRSARMTPDGWVLRHQGRRRVQLPLHLLEGLKTDVLEHFERAWQAWKVAAPPQDAALFEPMAEEDVAAWFGRCRALGGRAASDYRGAVLPAEAIWRVVESAAARPLARIGAVVALGFELPIGGAMESGTGRLRRAGNASVSPQLRAICNAQRRAGTEEDVVRWGMRELCTHTKSAYDD</sequence>